<evidence type="ECO:0000256" key="8">
    <source>
        <dbReference type="ARBA" id="ARBA00022801"/>
    </source>
</evidence>
<evidence type="ECO:0000256" key="9">
    <source>
        <dbReference type="ARBA" id="ARBA00023049"/>
    </source>
</evidence>
<evidence type="ECO:0000313" key="10">
    <source>
        <dbReference type="EMBL" id="TXJ12704.1"/>
    </source>
</evidence>
<keyword evidence="8" id="KW-0378">Hydrolase</keyword>
<comment type="cofactor">
    <cofactor evidence="3">
        <name>Zn(2+)</name>
        <dbReference type="ChEBI" id="CHEBI:29105"/>
    </cofactor>
</comment>
<evidence type="ECO:0000313" key="11">
    <source>
        <dbReference type="Proteomes" id="UP000325116"/>
    </source>
</evidence>
<gene>
    <name evidence="10" type="ORF">EPJ80_03630</name>
</gene>
<evidence type="ECO:0000256" key="7">
    <source>
        <dbReference type="ARBA" id="ARBA00022723"/>
    </source>
</evidence>
<dbReference type="InterPro" id="IPR052170">
    <property type="entry name" value="M29_Exopeptidase"/>
</dbReference>
<evidence type="ECO:0000256" key="6">
    <source>
        <dbReference type="ARBA" id="ARBA00022670"/>
    </source>
</evidence>
<evidence type="ECO:0000256" key="3">
    <source>
        <dbReference type="ARBA" id="ARBA00001947"/>
    </source>
</evidence>
<dbReference type="EMBL" id="SAXT01000003">
    <property type="protein sequence ID" value="TXJ12704.1"/>
    <property type="molecule type" value="Genomic_DNA"/>
</dbReference>
<keyword evidence="9" id="KW-0482">Metalloprotease</keyword>
<sequence length="374" mass="42832">MQDPRINKLAESLVNYSCKVNKNENVLIKVYGESEEHNLVKALIKEVYKVGGNPFVWNHNPQIMRELLKECNEEQIKLWAESDLALMRKMDAYIGIWGGSNNAENSSVRRENNQIYEKFYSNPVHMHERVKNTKWVILNYPTPSMAQQSSMSSDEFEDFYFKVCNLDYSKMSKAMDNLVELMDKTDKVKIIGDGTDLTFSIKNIKAIKCAGEMNIPDGEVFTAPVRESVNGILSYNAPSLYNDGFTYENIKFEFKDGKIIKATANDTKRINEILDTDEGARYIGEFSLGVNPYITKPMKDILFDEKIMGSFHFTPGSCYDEAPNGNKSIIHWDLVCIQTEYYGGGEIYFDDILIRKNGIFVVDSLKCINPENLY</sequence>
<keyword evidence="6" id="KW-0645">Protease</keyword>
<dbReference type="InterPro" id="IPR035097">
    <property type="entry name" value="M29_N-terminal"/>
</dbReference>
<protein>
    <submittedName>
        <fullName evidence="10">Aminopeptidase</fullName>
    </submittedName>
</protein>
<name>A0A5C8CGU2_9SPIR</name>
<dbReference type="AlphaFoldDB" id="A0A5C8CGU2"/>
<comment type="cofactor">
    <cofactor evidence="2">
        <name>Mg(2+)</name>
        <dbReference type="ChEBI" id="CHEBI:18420"/>
    </cofactor>
</comment>
<accession>A0A5C8CGU2</accession>
<keyword evidence="5 10" id="KW-0031">Aminopeptidase</keyword>
<dbReference type="GO" id="GO:0046872">
    <property type="term" value="F:metal ion binding"/>
    <property type="evidence" value="ECO:0007669"/>
    <property type="project" value="UniProtKB-KW"/>
</dbReference>
<dbReference type="GO" id="GO:0004177">
    <property type="term" value="F:aminopeptidase activity"/>
    <property type="evidence" value="ECO:0007669"/>
    <property type="project" value="UniProtKB-KW"/>
</dbReference>
<reference evidence="10 11" key="1">
    <citation type="journal article" date="1992" name="Lakartidningen">
        <title>[Penicillin V and not amoxicillin is the first choice preparation in acute otitis].</title>
        <authorList>
            <person name="Kamme C."/>
            <person name="Lundgren K."/>
            <person name="Prellner K."/>
        </authorList>
    </citation>
    <scope>NUCLEOTIDE SEQUENCE [LARGE SCALE GENOMIC DNA]</scope>
    <source>
        <strain evidence="10 11">W1</strain>
    </source>
</reference>
<evidence type="ECO:0000256" key="2">
    <source>
        <dbReference type="ARBA" id="ARBA00001946"/>
    </source>
</evidence>
<dbReference type="PANTHER" id="PTHR34448:SF1">
    <property type="entry name" value="BLL6088 PROTEIN"/>
    <property type="match status" value="1"/>
</dbReference>
<dbReference type="Proteomes" id="UP000325116">
    <property type="component" value="Unassembled WGS sequence"/>
</dbReference>
<dbReference type="InterPro" id="IPR000787">
    <property type="entry name" value="Peptidase_M29"/>
</dbReference>
<keyword evidence="7" id="KW-0479">Metal-binding</keyword>
<dbReference type="PANTHER" id="PTHR34448">
    <property type="entry name" value="AMINOPEPTIDASE"/>
    <property type="match status" value="1"/>
</dbReference>
<organism evidence="10 11">
    <name type="scientific">Brachyspira aalborgi</name>
    <dbReference type="NCBI Taxonomy" id="29522"/>
    <lineage>
        <taxon>Bacteria</taxon>
        <taxon>Pseudomonadati</taxon>
        <taxon>Spirochaetota</taxon>
        <taxon>Spirochaetia</taxon>
        <taxon>Brachyspirales</taxon>
        <taxon>Brachyspiraceae</taxon>
        <taxon>Brachyspira</taxon>
    </lineage>
</organism>
<dbReference type="SUPFAM" id="SSF144052">
    <property type="entry name" value="Thermophilic metalloprotease-like"/>
    <property type="match status" value="1"/>
</dbReference>
<dbReference type="Gene3D" id="3.40.1830.10">
    <property type="entry name" value="Thermophilic metalloprotease (M29)"/>
    <property type="match status" value="1"/>
</dbReference>
<comment type="similarity">
    <text evidence="4">Belongs to the peptidase M29 family.</text>
</comment>
<evidence type="ECO:0000256" key="5">
    <source>
        <dbReference type="ARBA" id="ARBA00022438"/>
    </source>
</evidence>
<dbReference type="Pfam" id="PF02073">
    <property type="entry name" value="Peptidase_M29"/>
    <property type="match status" value="1"/>
</dbReference>
<dbReference type="RefSeq" id="WP_147757940.1">
    <property type="nucleotide sequence ID" value="NZ_SAXT01000003.1"/>
</dbReference>
<proteinExistence type="inferred from homology"/>
<evidence type="ECO:0000256" key="1">
    <source>
        <dbReference type="ARBA" id="ARBA00001941"/>
    </source>
</evidence>
<dbReference type="GO" id="GO:0006508">
    <property type="term" value="P:proteolysis"/>
    <property type="evidence" value="ECO:0007669"/>
    <property type="project" value="UniProtKB-KW"/>
</dbReference>
<comment type="cofactor">
    <cofactor evidence="1">
        <name>Co(2+)</name>
        <dbReference type="ChEBI" id="CHEBI:48828"/>
    </cofactor>
</comment>
<comment type="caution">
    <text evidence="10">The sequence shown here is derived from an EMBL/GenBank/DDBJ whole genome shotgun (WGS) entry which is preliminary data.</text>
</comment>
<dbReference type="GO" id="GO:0008237">
    <property type="term" value="F:metallopeptidase activity"/>
    <property type="evidence" value="ECO:0007669"/>
    <property type="project" value="UniProtKB-KW"/>
</dbReference>
<evidence type="ECO:0000256" key="4">
    <source>
        <dbReference type="ARBA" id="ARBA00008236"/>
    </source>
</evidence>